<dbReference type="InterPro" id="IPR028118">
    <property type="entry name" value="Chibby_fam"/>
</dbReference>
<dbReference type="HOGENOM" id="CLU_2087618_0_0_1"/>
<proteinExistence type="evidence at transcript level"/>
<reference evidence="2" key="1">
    <citation type="submission" date="2010-06" db="EMBL/GenBank/DDBJ databases">
        <title>Genomic insights into Wnt signalling in an early diverging metazoan, the ctenophore Mnemiopsis leidyi.</title>
        <authorList>
            <person name="Pang K."/>
            <person name="Ryan J.F."/>
            <person name="Mullikin J.C."/>
            <person name="Baxevanis A.D."/>
            <person name="Martindale M.Q."/>
        </authorList>
    </citation>
    <scope>NUCLEOTIDE SEQUENCE</scope>
</reference>
<organism evidence="2">
    <name type="scientific">Mnemiopsis leidyi</name>
    <name type="common">Sea walnut</name>
    <name type="synonym">Warty comb jellyfish</name>
    <dbReference type="NCBI Taxonomy" id="27923"/>
    <lineage>
        <taxon>Eukaryota</taxon>
        <taxon>Metazoa</taxon>
        <taxon>Ctenophora</taxon>
        <taxon>Tentaculata</taxon>
        <taxon>Lobata</taxon>
        <taxon>Bolinopsidae</taxon>
        <taxon>Mnemiopsis</taxon>
    </lineage>
</organism>
<dbReference type="AlphaFoldDB" id="E3UKD4"/>
<protein>
    <submittedName>
        <fullName evidence="2">Chibby</fullName>
    </submittedName>
</protein>
<feature type="compositionally biased region" description="Basic residues" evidence="1">
    <location>
        <begin position="1"/>
        <end position="21"/>
    </location>
</feature>
<dbReference type="Pfam" id="PF14645">
    <property type="entry name" value="Chibby"/>
    <property type="match status" value="1"/>
</dbReference>
<name>E3UKD4_MNELE</name>
<sequence>MPFFSKTKKGASGKGLAKRRAGSLSSLTSQDDQKTDDNIAIKLQLDENELIFDSNAGQWYSESNVGGGNAANLRKQNITLQEQNNALKLKNDILMDMVVALKADLAARDKELHVTNN</sequence>
<evidence type="ECO:0000313" key="2">
    <source>
        <dbReference type="EMBL" id="ADO34166.1"/>
    </source>
</evidence>
<evidence type="ECO:0000256" key="1">
    <source>
        <dbReference type="SAM" id="MobiDB-lite"/>
    </source>
</evidence>
<accession>E3UKD4</accession>
<dbReference type="EMBL" id="HM448824">
    <property type="protein sequence ID" value="ADO34166.1"/>
    <property type="molecule type" value="mRNA"/>
</dbReference>
<feature type="region of interest" description="Disordered" evidence="1">
    <location>
        <begin position="1"/>
        <end position="33"/>
    </location>
</feature>